<keyword evidence="1" id="KW-0175">Coiled coil</keyword>
<feature type="region of interest" description="Disordered" evidence="2">
    <location>
        <begin position="488"/>
        <end position="531"/>
    </location>
</feature>
<keyword evidence="4" id="KW-1185">Reference proteome</keyword>
<feature type="compositionally biased region" description="Acidic residues" evidence="2">
    <location>
        <begin position="736"/>
        <end position="746"/>
    </location>
</feature>
<feature type="region of interest" description="Disordered" evidence="2">
    <location>
        <begin position="610"/>
        <end position="658"/>
    </location>
</feature>
<feature type="compositionally biased region" description="Acidic residues" evidence="2">
    <location>
        <begin position="874"/>
        <end position="884"/>
    </location>
</feature>
<feature type="compositionally biased region" description="Low complexity" evidence="2">
    <location>
        <begin position="326"/>
        <end position="345"/>
    </location>
</feature>
<feature type="compositionally biased region" description="Basic residues" evidence="2">
    <location>
        <begin position="117"/>
        <end position="128"/>
    </location>
</feature>
<feature type="compositionally biased region" description="Polar residues" evidence="2">
    <location>
        <begin position="1080"/>
        <end position="1099"/>
    </location>
</feature>
<feature type="compositionally biased region" description="Low complexity" evidence="2">
    <location>
        <begin position="618"/>
        <end position="628"/>
    </location>
</feature>
<evidence type="ECO:0000313" key="3">
    <source>
        <dbReference type="EMBL" id="GKT31817.1"/>
    </source>
</evidence>
<reference evidence="3" key="1">
    <citation type="submission" date="2022-03" db="EMBL/GenBank/DDBJ databases">
        <title>Draft genome sequence of Aduncisulcus paluster, a free-living microaerophilic Fornicata.</title>
        <authorList>
            <person name="Yuyama I."/>
            <person name="Kume K."/>
            <person name="Tamura T."/>
            <person name="Inagaki Y."/>
            <person name="Hashimoto T."/>
        </authorList>
    </citation>
    <scope>NUCLEOTIDE SEQUENCE</scope>
    <source>
        <strain evidence="3">NY0171</strain>
    </source>
</reference>
<feature type="non-terminal residue" evidence="3">
    <location>
        <position position="1518"/>
    </location>
</feature>
<feature type="region of interest" description="Disordered" evidence="2">
    <location>
        <begin position="307"/>
        <end position="345"/>
    </location>
</feature>
<feature type="compositionally biased region" description="Low complexity" evidence="2">
    <location>
        <begin position="816"/>
        <end position="827"/>
    </location>
</feature>
<feature type="compositionally biased region" description="Basic and acidic residues" evidence="2">
    <location>
        <begin position="719"/>
        <end position="730"/>
    </location>
</feature>
<dbReference type="Proteomes" id="UP001057375">
    <property type="component" value="Unassembled WGS sequence"/>
</dbReference>
<evidence type="ECO:0000256" key="1">
    <source>
        <dbReference type="SAM" id="Coils"/>
    </source>
</evidence>
<feature type="compositionally biased region" description="Basic and acidic residues" evidence="2">
    <location>
        <begin position="747"/>
        <end position="774"/>
    </location>
</feature>
<sequence length="1518" mass="168316">MFKSKFDIEIDSLKGINLPESIGSAANIRVTANFLDLSLTKELEKPYHWNVSSKDGDEETIPTDQDINTISSFFLSFPSEISFLETCRRSHLRFHVEYKPYSDPDAEDVVDTVQSKKGQKKGKDKKKKGQEQDVDFSTLCVGEVLIGDSIVTYDHSKSGIEMCVPLFSLAEVAQQSTKKGKKPGKEPSIEASSVDLFSNSSMFTPLPETSYIKIFIHVFSPTKQKKRINPAISHSDPSVIPPPISAPSKLSWSPYYPKKLENVALTLSLTNIRETIPDACENGIGLSLEFCEDSKFILYNGSKHIDPEKDTVASDSTSKQTKAPKKPSGSHGKGPSSHSSDESPSIPLCSIDFPRLIDERFITSQYNVSCVSTDMCCGSDDPSMSSMLQTSPSLSKFSSSALSKPVPSRSTDAFPEGTPLPMVLQANSFLLLSTSSMPSDILCHSLVDNGHTPEEPIALPRAPTLAEFRHRCAGEIAGVVFHQRLPKSMQVEEEESKHPKKQQGKSTGSSKGGKKGAGKPTSDSSSQDHTQAPQDIMLDPLSASFSLYLAPLLFPGKHSIGTEESSDKHSEWWSQLELSCVQRKFTRTPKQFEAWHQRVVKRREYEAEQKKKLEAGEATDASETSSKASAKKDKGSKGSKGGSKGGKSAVTDSTNESCHTLCLPPSRLAEDCISGDCLWMGMCECGCGLEATCGATTRERRISSEELEAIQQEKVWNERREKERRDKRQADGISMSDEEKDYFDDLEEKKRDEAEVSKAKEEAMKSEEEQIKRAEIENERKGGCISVSISLEHCFVGNDLIQRPGKQDESPSVSTASMSGVSGAEGGSSALKLSALVEGEDSDSATVEDDENLEARTSGEDVFSDLQGTHGEDSDSATVEDDENLEARTSGEDVFSDLQGTHGERGTPEDDASWEMEKKREEQEYLEHTLPRQLRDVHFKIIEALKKESSQSEEQGNISERYNSSLTRASSLLKRLEERIGSDEADPELQTSIKQCISTILGNVDIILHNQRSTDTESTIASKKLVQDAVSSRSSMPALDEVDELSALADVSLVFHILLKEMKKWTTYRDDSSEKKVNRSSKVTSSECRVPSSVASNGEETTKKGGDDTCSSSKVCSIYRHHTDDLYIEGLWNCVIDCQCVKKESERGEERSRRGLPSSLTPTDLSLPCTNRNIEGVTERISDEVTYLDELVKCGGSHEKKARRRLVYLLSLPIWKDSPLSLSGKFQLKSKDISPRSSFAKAFQHSYTLCSQALSLLGEVFSEINLVDEHMEDILESIEDILSHCLLSLHLRVDSDKLSGVIHILEMMIQCKTDKILPKVRIRADSFKPFRIFPSIPACFKSIVSHPMVKQPPILLGFSDGKRLSGSSTGMSESEDDGNALTMTRTVVSFIARVLRQSHVQIPASLPFSHSPYSDTPTVIDGSVFIEKLSGYLYTFGLFIRLETTICEDIQLSSNELDFFLCSIFSLSQDWMMKIEESKRQSFDKMAEEVQRAESERALQIELERRKHEDEAELAELK</sequence>
<accession>A0ABQ5KH46</accession>
<feature type="region of interest" description="Disordered" evidence="2">
    <location>
        <begin position="105"/>
        <end position="128"/>
    </location>
</feature>
<proteinExistence type="predicted"/>
<dbReference type="EMBL" id="BQXS01009746">
    <property type="protein sequence ID" value="GKT31817.1"/>
    <property type="molecule type" value="Genomic_DNA"/>
</dbReference>
<gene>
    <name evidence="3" type="ORF">ADUPG1_006162</name>
</gene>
<feature type="region of interest" description="Disordered" evidence="2">
    <location>
        <begin position="719"/>
        <end position="774"/>
    </location>
</feature>
<feature type="compositionally biased region" description="Acidic residues" evidence="2">
    <location>
        <begin position="839"/>
        <end position="852"/>
    </location>
</feature>
<feature type="region of interest" description="Disordered" evidence="2">
    <location>
        <begin position="839"/>
        <end position="920"/>
    </location>
</feature>
<protein>
    <submittedName>
        <fullName evidence="3">Uncharacterized protein</fullName>
    </submittedName>
</protein>
<feature type="region of interest" description="Disordered" evidence="2">
    <location>
        <begin position="802"/>
        <end position="827"/>
    </location>
</feature>
<feature type="region of interest" description="Disordered" evidence="2">
    <location>
        <begin position="1070"/>
        <end position="1111"/>
    </location>
</feature>
<organism evidence="3 4">
    <name type="scientific">Aduncisulcus paluster</name>
    <dbReference type="NCBI Taxonomy" id="2918883"/>
    <lineage>
        <taxon>Eukaryota</taxon>
        <taxon>Metamonada</taxon>
        <taxon>Carpediemonas-like organisms</taxon>
        <taxon>Aduncisulcus</taxon>
    </lineage>
</organism>
<name>A0ABQ5KH46_9EUKA</name>
<evidence type="ECO:0000313" key="4">
    <source>
        <dbReference type="Proteomes" id="UP001057375"/>
    </source>
</evidence>
<comment type="caution">
    <text evidence="3">The sequence shown here is derived from an EMBL/GenBank/DDBJ whole genome shotgun (WGS) entry which is preliminary data.</text>
</comment>
<evidence type="ECO:0000256" key="2">
    <source>
        <dbReference type="SAM" id="MobiDB-lite"/>
    </source>
</evidence>
<feature type="coiled-coil region" evidence="1">
    <location>
        <begin position="1476"/>
        <end position="1518"/>
    </location>
</feature>